<dbReference type="InterPro" id="IPR007345">
    <property type="entry name" value="Polysacch_pyruvyl_Trfase"/>
</dbReference>
<dbReference type="Proteomes" id="UP000244338">
    <property type="component" value="Unassembled WGS sequence"/>
</dbReference>
<evidence type="ECO:0000259" key="1">
    <source>
        <dbReference type="Pfam" id="PF04230"/>
    </source>
</evidence>
<evidence type="ECO:0000313" key="2">
    <source>
        <dbReference type="EMBL" id="PTQ57556.1"/>
    </source>
</evidence>
<dbReference type="Pfam" id="PF04230">
    <property type="entry name" value="PS_pyruv_trans"/>
    <property type="match status" value="1"/>
</dbReference>
<protein>
    <submittedName>
        <fullName evidence="2">Polysaccharide pyruvyl transferase</fullName>
    </submittedName>
</protein>
<feature type="domain" description="Polysaccharide pyruvyl transferase" evidence="1">
    <location>
        <begin position="17"/>
        <end position="300"/>
    </location>
</feature>
<accession>A0A2R6Y4E6</accession>
<proteinExistence type="predicted"/>
<dbReference type="NCBIfam" id="TIGR03609">
    <property type="entry name" value="S_layer_CsaB"/>
    <property type="match status" value="1"/>
</dbReference>
<evidence type="ECO:0000313" key="3">
    <source>
        <dbReference type="Proteomes" id="UP000244338"/>
    </source>
</evidence>
<sequence>MKRSIHVLIGGYYGFYNVGDDAVLAGIIAGLKKRLDHPRLTVLSNDPEHTEKQFGLEAVNRWQLPAIIRAMRRSDLVILGGGTLLQDRTSPRSPLYYLGLTTIALLLKKPVFFLGQGFGPIIHPFSQWMIRRVVNRIDGAIMRDKASADELIRCGVNQTPVLVAADPALMLDPQTADKKRGEALLKAAGIPLHTPRVFVAVRHWKTDHPYQHILARVLDDVAEWGYTIVFVAMQHTQDIEPARAIAGYMQGKAFVMEQKLKYDQILDLFSTGEALFGMRLHAIIFAALINLPFVPLSYDPKIDRFVKTLGLEQAFPIDALDTETLIAYTRALFQNLPERRSFLKARMPQTVQLAEEGMDVLIELYNKKMAKGKNHV</sequence>
<dbReference type="EMBL" id="PEBX01000005">
    <property type="protein sequence ID" value="PTQ57556.1"/>
    <property type="molecule type" value="Genomic_DNA"/>
</dbReference>
<dbReference type="PANTHER" id="PTHR36836:SF1">
    <property type="entry name" value="COLANIC ACID BIOSYNTHESIS PROTEIN WCAK"/>
    <property type="match status" value="1"/>
</dbReference>
<comment type="caution">
    <text evidence="2">The sequence shown here is derived from an EMBL/GenBank/DDBJ whole genome shotgun (WGS) entry which is preliminary data.</text>
</comment>
<reference evidence="3" key="1">
    <citation type="journal article" date="2018" name="Sci. Rep.">
        <title>Lignite coal burning seam in the remote Altai Mountains harbors a hydrogen-driven thermophilic microbial community.</title>
        <authorList>
            <person name="Kadnikov V.V."/>
            <person name="Mardanov A.V."/>
            <person name="Ivasenko D.A."/>
            <person name="Antsiferov D.V."/>
            <person name="Beletsky A.V."/>
            <person name="Karnachuk O.V."/>
            <person name="Ravin N.V."/>
        </authorList>
    </citation>
    <scope>NUCLEOTIDE SEQUENCE [LARGE SCALE GENOMIC DNA]</scope>
</reference>
<dbReference type="PANTHER" id="PTHR36836">
    <property type="entry name" value="COLANIC ACID BIOSYNTHESIS PROTEIN WCAK"/>
    <property type="match status" value="1"/>
</dbReference>
<keyword evidence="2" id="KW-0808">Transferase</keyword>
<dbReference type="AlphaFoldDB" id="A0A2R6Y4E6"/>
<dbReference type="GO" id="GO:0016740">
    <property type="term" value="F:transferase activity"/>
    <property type="evidence" value="ECO:0007669"/>
    <property type="project" value="UniProtKB-KW"/>
</dbReference>
<name>A0A2R6Y4E6_9BACL</name>
<organism evidence="2 3">
    <name type="scientific">Candidatus Carbonibacillus altaicus</name>
    <dbReference type="NCBI Taxonomy" id="2163959"/>
    <lineage>
        <taxon>Bacteria</taxon>
        <taxon>Bacillati</taxon>
        <taxon>Bacillota</taxon>
        <taxon>Bacilli</taxon>
        <taxon>Bacillales</taxon>
        <taxon>Candidatus Carbonibacillus</taxon>
    </lineage>
</organism>
<gene>
    <name evidence="2" type="ORF">BSOLF_1260</name>
</gene>
<dbReference type="InterPro" id="IPR019896">
    <property type="entry name" value="Polysacch_pyruvyl_Trfase_CsaB"/>
</dbReference>